<dbReference type="AlphaFoldDB" id="A0A0E9TDT3"/>
<organism evidence="1">
    <name type="scientific">Anguilla anguilla</name>
    <name type="common">European freshwater eel</name>
    <name type="synonym">Muraena anguilla</name>
    <dbReference type="NCBI Taxonomy" id="7936"/>
    <lineage>
        <taxon>Eukaryota</taxon>
        <taxon>Metazoa</taxon>
        <taxon>Chordata</taxon>
        <taxon>Craniata</taxon>
        <taxon>Vertebrata</taxon>
        <taxon>Euteleostomi</taxon>
        <taxon>Actinopterygii</taxon>
        <taxon>Neopterygii</taxon>
        <taxon>Teleostei</taxon>
        <taxon>Anguilliformes</taxon>
        <taxon>Anguillidae</taxon>
        <taxon>Anguilla</taxon>
    </lineage>
</organism>
<dbReference type="EMBL" id="GBXM01056743">
    <property type="protein sequence ID" value="JAH51834.1"/>
    <property type="molecule type" value="Transcribed_RNA"/>
</dbReference>
<protein>
    <submittedName>
        <fullName evidence="1">Uncharacterized protein</fullName>
    </submittedName>
</protein>
<reference evidence="1" key="1">
    <citation type="submission" date="2014-11" db="EMBL/GenBank/DDBJ databases">
        <authorList>
            <person name="Amaro Gonzalez C."/>
        </authorList>
    </citation>
    <scope>NUCLEOTIDE SEQUENCE</scope>
</reference>
<sequence length="31" mass="3476">MVLGNSQMWNFPTGSLESLLVHLNTLLIHLP</sequence>
<accession>A0A0E9TDT3</accession>
<reference evidence="1" key="2">
    <citation type="journal article" date="2015" name="Fish Shellfish Immunol.">
        <title>Early steps in the European eel (Anguilla anguilla)-Vibrio vulnificus interaction in the gills: Role of the RtxA13 toxin.</title>
        <authorList>
            <person name="Callol A."/>
            <person name="Pajuelo D."/>
            <person name="Ebbesson L."/>
            <person name="Teles M."/>
            <person name="MacKenzie S."/>
            <person name="Amaro C."/>
        </authorList>
    </citation>
    <scope>NUCLEOTIDE SEQUENCE</scope>
</reference>
<evidence type="ECO:0000313" key="1">
    <source>
        <dbReference type="EMBL" id="JAH51834.1"/>
    </source>
</evidence>
<name>A0A0E9TDT3_ANGAN</name>
<proteinExistence type="predicted"/>